<evidence type="ECO:0000256" key="2">
    <source>
        <dbReference type="ARBA" id="ARBA00022475"/>
    </source>
</evidence>
<evidence type="ECO:0000256" key="9">
    <source>
        <dbReference type="SAM" id="Phobius"/>
    </source>
</evidence>
<comment type="subcellular location">
    <subcellularLocation>
        <location evidence="1">Cell membrane</location>
        <topology evidence="1">Multi-pass membrane protein</topology>
    </subcellularLocation>
</comment>
<evidence type="ECO:0000256" key="8">
    <source>
        <dbReference type="ARBA" id="ARBA00023224"/>
    </source>
</evidence>
<evidence type="ECO:0000256" key="4">
    <source>
        <dbReference type="ARBA" id="ARBA00022989"/>
    </source>
</evidence>
<dbReference type="PANTHER" id="PTHR24233">
    <property type="entry name" value="P2Y PURINOCEPTOR-RELATED G-PROTEIN COUPLED RECEPTOR"/>
    <property type="match status" value="1"/>
</dbReference>
<feature type="non-terminal residue" evidence="11">
    <location>
        <position position="1"/>
    </location>
</feature>
<dbReference type="EMBL" id="JAHRIO010014736">
    <property type="protein sequence ID" value="MEQ2163451.1"/>
    <property type="molecule type" value="Genomic_DNA"/>
</dbReference>
<reference evidence="11 12" key="1">
    <citation type="submission" date="2021-06" db="EMBL/GenBank/DDBJ databases">
        <authorList>
            <person name="Palmer J.M."/>
        </authorList>
    </citation>
    <scope>NUCLEOTIDE SEQUENCE [LARGE SCALE GENOMIC DNA]</scope>
    <source>
        <strain evidence="11 12">GA_2019</strain>
        <tissue evidence="11">Muscle</tissue>
    </source>
</reference>
<keyword evidence="12" id="KW-1185">Reference proteome</keyword>
<dbReference type="InterPro" id="IPR000276">
    <property type="entry name" value="GPCR_Rhodpsn"/>
</dbReference>
<protein>
    <recommendedName>
        <fullName evidence="10">G-protein coupled receptors family 1 profile domain-containing protein</fullName>
    </recommendedName>
</protein>
<evidence type="ECO:0000259" key="10">
    <source>
        <dbReference type="PROSITE" id="PS50262"/>
    </source>
</evidence>
<evidence type="ECO:0000313" key="12">
    <source>
        <dbReference type="Proteomes" id="UP001476798"/>
    </source>
</evidence>
<keyword evidence="8" id="KW-0807">Transducer</keyword>
<evidence type="ECO:0000256" key="5">
    <source>
        <dbReference type="ARBA" id="ARBA00023040"/>
    </source>
</evidence>
<dbReference type="Proteomes" id="UP001476798">
    <property type="component" value="Unassembled WGS sequence"/>
</dbReference>
<feature type="transmembrane region" description="Helical" evidence="9">
    <location>
        <begin position="27"/>
        <end position="48"/>
    </location>
</feature>
<keyword evidence="4 9" id="KW-1133">Transmembrane helix</keyword>
<comment type="caution">
    <text evidence="11">The sequence shown here is derived from an EMBL/GenBank/DDBJ whole genome shotgun (WGS) entry which is preliminary data.</text>
</comment>
<keyword evidence="7" id="KW-0675">Receptor</keyword>
<accession>A0ABV0MX53</accession>
<dbReference type="InterPro" id="IPR017452">
    <property type="entry name" value="GPCR_Rhodpsn_7TM"/>
</dbReference>
<dbReference type="PANTHER" id="PTHR24233:SF11">
    <property type="entry name" value="P2Y PURINOCEPTOR 14-LIKE"/>
    <property type="match status" value="1"/>
</dbReference>
<dbReference type="PROSITE" id="PS50262">
    <property type="entry name" value="G_PROTEIN_RECEP_F1_2"/>
    <property type="match status" value="1"/>
</dbReference>
<sequence length="96" mass="11045">VGLTLNSFILWFHVCRSHKNASKSLMIYLKSLTAADFLLCLSLPFRIVHYATRSVTVHRLYCSFGVSMLFVSMYASILFMGYIALNRYSFYNQATI</sequence>
<keyword evidence="2" id="KW-1003">Cell membrane</keyword>
<keyword evidence="5" id="KW-0297">G-protein coupled receptor</keyword>
<dbReference type="Pfam" id="PF00001">
    <property type="entry name" value="7tm_1"/>
    <property type="match status" value="1"/>
</dbReference>
<evidence type="ECO:0000313" key="11">
    <source>
        <dbReference type="EMBL" id="MEQ2163451.1"/>
    </source>
</evidence>
<evidence type="ECO:0000256" key="7">
    <source>
        <dbReference type="ARBA" id="ARBA00023170"/>
    </source>
</evidence>
<feature type="domain" description="G-protein coupled receptors family 1 profile" evidence="10">
    <location>
        <begin position="5"/>
        <end position="96"/>
    </location>
</feature>
<dbReference type="Gene3D" id="1.20.1070.10">
    <property type="entry name" value="Rhodopsin 7-helix transmembrane proteins"/>
    <property type="match status" value="1"/>
</dbReference>
<name>A0ABV0MX53_9TELE</name>
<evidence type="ECO:0000256" key="3">
    <source>
        <dbReference type="ARBA" id="ARBA00022692"/>
    </source>
</evidence>
<gene>
    <name evidence="11" type="ORF">GOODEAATRI_030292</name>
</gene>
<evidence type="ECO:0000256" key="6">
    <source>
        <dbReference type="ARBA" id="ARBA00023136"/>
    </source>
</evidence>
<dbReference type="SUPFAM" id="SSF81321">
    <property type="entry name" value="Family A G protein-coupled receptor-like"/>
    <property type="match status" value="1"/>
</dbReference>
<keyword evidence="3 9" id="KW-0812">Transmembrane</keyword>
<keyword evidence="6 9" id="KW-0472">Membrane</keyword>
<feature type="transmembrane region" description="Helical" evidence="9">
    <location>
        <begin position="60"/>
        <end position="85"/>
    </location>
</feature>
<organism evidence="11 12">
    <name type="scientific">Goodea atripinnis</name>
    <dbReference type="NCBI Taxonomy" id="208336"/>
    <lineage>
        <taxon>Eukaryota</taxon>
        <taxon>Metazoa</taxon>
        <taxon>Chordata</taxon>
        <taxon>Craniata</taxon>
        <taxon>Vertebrata</taxon>
        <taxon>Euteleostomi</taxon>
        <taxon>Actinopterygii</taxon>
        <taxon>Neopterygii</taxon>
        <taxon>Teleostei</taxon>
        <taxon>Neoteleostei</taxon>
        <taxon>Acanthomorphata</taxon>
        <taxon>Ovalentaria</taxon>
        <taxon>Atherinomorphae</taxon>
        <taxon>Cyprinodontiformes</taxon>
        <taxon>Goodeidae</taxon>
        <taxon>Goodea</taxon>
    </lineage>
</organism>
<evidence type="ECO:0000256" key="1">
    <source>
        <dbReference type="ARBA" id="ARBA00004651"/>
    </source>
</evidence>
<proteinExistence type="predicted"/>